<evidence type="ECO:0000313" key="1">
    <source>
        <dbReference type="EMBL" id="KAH0904006.1"/>
    </source>
</evidence>
<comment type="caution">
    <text evidence="1">The sequence shown here is derived from an EMBL/GenBank/DDBJ whole genome shotgun (WGS) entry which is preliminary data.</text>
</comment>
<protein>
    <submittedName>
        <fullName evidence="1">Uncharacterized protein</fullName>
    </submittedName>
</protein>
<reference evidence="1 2" key="1">
    <citation type="submission" date="2021-05" db="EMBL/GenBank/DDBJ databases">
        <title>Genome Assembly of Synthetic Allotetraploid Brassica napus Reveals Homoeologous Exchanges between Subgenomes.</title>
        <authorList>
            <person name="Davis J.T."/>
        </authorList>
    </citation>
    <scope>NUCLEOTIDE SEQUENCE [LARGE SCALE GENOMIC DNA]</scope>
    <source>
        <strain evidence="2">cv. Da-Ae</strain>
        <tissue evidence="1">Seedling</tissue>
    </source>
</reference>
<evidence type="ECO:0000313" key="2">
    <source>
        <dbReference type="Proteomes" id="UP000824890"/>
    </source>
</evidence>
<sequence>MRLIIAFKFVDVIGYMDGNDMWNSYTNCYFSMGHVSNRLDKRGKFMYSSVSASVEEASKRLDKWSNKKLEVVPE</sequence>
<dbReference type="Proteomes" id="UP000824890">
    <property type="component" value="Unassembled WGS sequence"/>
</dbReference>
<accession>A0ABQ8BGQ0</accession>
<dbReference type="EMBL" id="JAGKQM010000011">
    <property type="protein sequence ID" value="KAH0904006.1"/>
    <property type="molecule type" value="Genomic_DNA"/>
</dbReference>
<keyword evidence="2" id="KW-1185">Reference proteome</keyword>
<gene>
    <name evidence="1" type="ORF">HID58_043509</name>
</gene>
<organism evidence="1 2">
    <name type="scientific">Brassica napus</name>
    <name type="common">Rape</name>
    <dbReference type="NCBI Taxonomy" id="3708"/>
    <lineage>
        <taxon>Eukaryota</taxon>
        <taxon>Viridiplantae</taxon>
        <taxon>Streptophyta</taxon>
        <taxon>Embryophyta</taxon>
        <taxon>Tracheophyta</taxon>
        <taxon>Spermatophyta</taxon>
        <taxon>Magnoliopsida</taxon>
        <taxon>eudicotyledons</taxon>
        <taxon>Gunneridae</taxon>
        <taxon>Pentapetalae</taxon>
        <taxon>rosids</taxon>
        <taxon>malvids</taxon>
        <taxon>Brassicales</taxon>
        <taxon>Brassicaceae</taxon>
        <taxon>Brassiceae</taxon>
        <taxon>Brassica</taxon>
    </lineage>
</organism>
<proteinExistence type="predicted"/>
<name>A0ABQ8BGQ0_BRANA</name>